<evidence type="ECO:0000259" key="1">
    <source>
        <dbReference type="Pfam" id="PF04480"/>
    </source>
</evidence>
<protein>
    <submittedName>
        <fullName evidence="2">Very-short-patch-repair endonuclease</fullName>
    </submittedName>
</protein>
<dbReference type="AlphaFoldDB" id="A0A7Y9I2R0"/>
<sequence length="289" mass="32630">MKHSDVVTLLRRHGLVDRRRRPELAAQIDWLARTGRLVRILPSIYVAAADAAVPEVRIQAVVAWDPDAVITGAAAARLTYLPNLPVPEVGFTSKRRCRARGFLMQRRRIPSQLIMERHGLRCTVPALTALDLCRTHGGDAIDTVLRTRAATLTQLWDALRLTPERPGNLERRRLLIDSRSEPWSEAERRFHRLLRAAGINGWVANRRVAVHGRTYYLDVAFDEHRVALEVDGLIHVTAGSFERDRSRQNDLVLAGWLVLRFTWSMITEQPGAVVLAVITALESRRQSAS</sequence>
<dbReference type="RefSeq" id="WP_179747828.1">
    <property type="nucleotide sequence ID" value="NZ_JACCBU010000001.1"/>
</dbReference>
<feature type="domain" description="DUF559" evidence="1">
    <location>
        <begin position="184"/>
        <end position="281"/>
    </location>
</feature>
<keyword evidence="3" id="KW-1185">Reference proteome</keyword>
<keyword evidence="2" id="KW-0255">Endonuclease</keyword>
<dbReference type="Gene3D" id="3.40.960.10">
    <property type="entry name" value="VSR Endonuclease"/>
    <property type="match status" value="1"/>
</dbReference>
<reference evidence="2 3" key="1">
    <citation type="submission" date="2020-07" db="EMBL/GenBank/DDBJ databases">
        <title>Sequencing the genomes of 1000 actinobacteria strains.</title>
        <authorList>
            <person name="Klenk H.-P."/>
        </authorList>
    </citation>
    <scope>NUCLEOTIDE SEQUENCE [LARGE SCALE GENOMIC DNA]</scope>
    <source>
        <strain evidence="2 3">DSM 22083</strain>
    </source>
</reference>
<accession>A0A7Y9I2R0</accession>
<evidence type="ECO:0000313" key="3">
    <source>
        <dbReference type="Proteomes" id="UP000569914"/>
    </source>
</evidence>
<dbReference type="SUPFAM" id="SSF52980">
    <property type="entry name" value="Restriction endonuclease-like"/>
    <property type="match status" value="1"/>
</dbReference>
<gene>
    <name evidence="2" type="ORF">BKA15_000371</name>
</gene>
<dbReference type="InterPro" id="IPR011335">
    <property type="entry name" value="Restrct_endonuc-II-like"/>
</dbReference>
<dbReference type="EMBL" id="JACCBU010000001">
    <property type="protein sequence ID" value="NYE69042.1"/>
    <property type="molecule type" value="Genomic_DNA"/>
</dbReference>
<dbReference type="InterPro" id="IPR007569">
    <property type="entry name" value="DUF559"/>
</dbReference>
<dbReference type="GO" id="GO:0004519">
    <property type="term" value="F:endonuclease activity"/>
    <property type="evidence" value="ECO:0007669"/>
    <property type="project" value="UniProtKB-KW"/>
</dbReference>
<dbReference type="Pfam" id="PF04480">
    <property type="entry name" value="DUF559"/>
    <property type="match status" value="1"/>
</dbReference>
<name>A0A7Y9I2R0_9ACTN</name>
<dbReference type="Proteomes" id="UP000569914">
    <property type="component" value="Unassembled WGS sequence"/>
</dbReference>
<comment type="caution">
    <text evidence="2">The sequence shown here is derived from an EMBL/GenBank/DDBJ whole genome shotgun (WGS) entry which is preliminary data.</text>
</comment>
<keyword evidence="2" id="KW-0540">Nuclease</keyword>
<proteinExistence type="predicted"/>
<evidence type="ECO:0000313" key="2">
    <source>
        <dbReference type="EMBL" id="NYE69042.1"/>
    </source>
</evidence>
<keyword evidence="2" id="KW-0378">Hydrolase</keyword>
<organism evidence="2 3">
    <name type="scientific">Microlunatus parietis</name>
    <dbReference type="NCBI Taxonomy" id="682979"/>
    <lineage>
        <taxon>Bacteria</taxon>
        <taxon>Bacillati</taxon>
        <taxon>Actinomycetota</taxon>
        <taxon>Actinomycetes</taxon>
        <taxon>Propionibacteriales</taxon>
        <taxon>Propionibacteriaceae</taxon>
        <taxon>Microlunatus</taxon>
    </lineage>
</organism>